<dbReference type="EMBL" id="JAMRYU010000005">
    <property type="protein sequence ID" value="MDC4239671.1"/>
    <property type="molecule type" value="Genomic_DNA"/>
</dbReference>
<gene>
    <name evidence="5" type="ORF">NE398_05790</name>
</gene>
<organism evidence="5 6">
    <name type="scientific">Clostridium tertium</name>
    <dbReference type="NCBI Taxonomy" id="1559"/>
    <lineage>
        <taxon>Bacteria</taxon>
        <taxon>Bacillati</taxon>
        <taxon>Bacillota</taxon>
        <taxon>Clostridia</taxon>
        <taxon>Eubacteriales</taxon>
        <taxon>Clostridiaceae</taxon>
        <taxon>Clostridium</taxon>
    </lineage>
</organism>
<keyword evidence="3" id="KW-0411">Iron-sulfur</keyword>
<feature type="domain" description="Radical SAM core" evidence="4">
    <location>
        <begin position="18"/>
        <end position="247"/>
    </location>
</feature>
<evidence type="ECO:0000259" key="4">
    <source>
        <dbReference type="PROSITE" id="PS51918"/>
    </source>
</evidence>
<dbReference type="GO" id="GO:0046872">
    <property type="term" value="F:metal ion binding"/>
    <property type="evidence" value="ECO:0007669"/>
    <property type="project" value="UniProtKB-KW"/>
</dbReference>
<dbReference type="RefSeq" id="WP_272470134.1">
    <property type="nucleotide sequence ID" value="NZ_JAMRYU010000005.1"/>
</dbReference>
<dbReference type="InterPro" id="IPR006638">
    <property type="entry name" value="Elp3/MiaA/NifB-like_rSAM"/>
</dbReference>
<protein>
    <submittedName>
        <fullName evidence="5">Radical SAM protein</fullName>
    </submittedName>
</protein>
<accession>A0A9X3XJX3</accession>
<keyword evidence="2" id="KW-0408">Iron</keyword>
<evidence type="ECO:0000256" key="2">
    <source>
        <dbReference type="ARBA" id="ARBA00023004"/>
    </source>
</evidence>
<dbReference type="CDD" id="cd01335">
    <property type="entry name" value="Radical_SAM"/>
    <property type="match status" value="1"/>
</dbReference>
<dbReference type="Pfam" id="PF04055">
    <property type="entry name" value="Radical_SAM"/>
    <property type="match status" value="1"/>
</dbReference>
<sequence>MDYIVAKSIISGYRESNNWFGINYNMNIYKGCNHGCIYCDSRSKCYGINNFESVRAKENSLEIIRRELKSKRKNGVVGTGAMSDPYNPFEKRLSLTRSALEIIDNTGFGVAIATKSDLIIRDIDILTRIKKHSPVLCKITITTAEDDLCRKIEPNVVVTSKRFEAVKRLSENDIYTGILLMPILPFINDTEENIVSIIRLAKENGAKFIYPAFGVTLRSNQRDHFFDMIDKSFPKIKEKYIKSFGNDYMCNSPNARTLYKIFKNECERFGLLYKMNDIIDGYKNGYSNEQLRLFNI</sequence>
<dbReference type="PANTHER" id="PTHR43432">
    <property type="entry name" value="SLR0285 PROTEIN"/>
    <property type="match status" value="1"/>
</dbReference>
<dbReference type="PROSITE" id="PS51918">
    <property type="entry name" value="RADICAL_SAM"/>
    <property type="match status" value="1"/>
</dbReference>
<dbReference type="GO" id="GO:0051536">
    <property type="term" value="F:iron-sulfur cluster binding"/>
    <property type="evidence" value="ECO:0007669"/>
    <property type="project" value="UniProtKB-KW"/>
</dbReference>
<keyword evidence="6" id="KW-1185">Reference proteome</keyword>
<dbReference type="PANTHER" id="PTHR43432:SF5">
    <property type="entry name" value="ELP3_MIAA_NIFB-LIKE RADICAL SAM CORE DOMAIN-CONTAINING PROTEIN"/>
    <property type="match status" value="1"/>
</dbReference>
<dbReference type="Proteomes" id="UP001141183">
    <property type="component" value="Unassembled WGS sequence"/>
</dbReference>
<dbReference type="SFLD" id="SFLDG01084">
    <property type="entry name" value="Uncharacterised_Radical_SAM_Su"/>
    <property type="match status" value="1"/>
</dbReference>
<dbReference type="InterPro" id="IPR058240">
    <property type="entry name" value="rSAM_sf"/>
</dbReference>
<evidence type="ECO:0000313" key="6">
    <source>
        <dbReference type="Proteomes" id="UP001141183"/>
    </source>
</evidence>
<dbReference type="SUPFAM" id="SSF102114">
    <property type="entry name" value="Radical SAM enzymes"/>
    <property type="match status" value="1"/>
</dbReference>
<dbReference type="InterPro" id="IPR007197">
    <property type="entry name" value="rSAM"/>
</dbReference>
<keyword evidence="1" id="KW-0479">Metal-binding</keyword>
<reference evidence="5" key="1">
    <citation type="submission" date="2022-05" db="EMBL/GenBank/DDBJ databases">
        <title>Draft genome sequence of Clostridium tertium strain CP3 isolated from Peru.</title>
        <authorList>
            <person name="Hurtado R."/>
            <person name="Lima L."/>
            <person name="Sousa T."/>
            <person name="Jaiswal A.K."/>
            <person name="Tiwari S."/>
            <person name="Maturrano L."/>
            <person name="Brenig B."/>
            <person name="Azevedo V."/>
        </authorList>
    </citation>
    <scope>NUCLEOTIDE SEQUENCE</scope>
    <source>
        <strain evidence="5">CP3</strain>
    </source>
</reference>
<dbReference type="InterPro" id="IPR040086">
    <property type="entry name" value="MJ0683-like"/>
</dbReference>
<evidence type="ECO:0000313" key="5">
    <source>
        <dbReference type="EMBL" id="MDC4239671.1"/>
    </source>
</evidence>
<dbReference type="Gene3D" id="3.80.30.30">
    <property type="match status" value="1"/>
</dbReference>
<name>A0A9X3XJX3_9CLOT</name>
<dbReference type="SFLD" id="SFLDS00029">
    <property type="entry name" value="Radical_SAM"/>
    <property type="match status" value="1"/>
</dbReference>
<dbReference type="AlphaFoldDB" id="A0A9X3XJX3"/>
<dbReference type="SMART" id="SM00729">
    <property type="entry name" value="Elp3"/>
    <property type="match status" value="1"/>
</dbReference>
<dbReference type="GO" id="GO:0003824">
    <property type="term" value="F:catalytic activity"/>
    <property type="evidence" value="ECO:0007669"/>
    <property type="project" value="InterPro"/>
</dbReference>
<evidence type="ECO:0000256" key="3">
    <source>
        <dbReference type="ARBA" id="ARBA00023014"/>
    </source>
</evidence>
<comment type="caution">
    <text evidence="5">The sequence shown here is derived from an EMBL/GenBank/DDBJ whole genome shotgun (WGS) entry which is preliminary data.</text>
</comment>
<evidence type="ECO:0000256" key="1">
    <source>
        <dbReference type="ARBA" id="ARBA00022723"/>
    </source>
</evidence>
<proteinExistence type="predicted"/>